<sequence length="100" mass="10648">MMCFLLVLAATIIIIGLRKRTRGAGRASREPPAQPSDSTTEMVAAVNDTETADGGAWELNDAAKAAAAQHMEDQAREGVEIGQAPSSMRRMSLREVASAY</sequence>
<evidence type="ECO:0000256" key="1">
    <source>
        <dbReference type="SAM" id="MobiDB-lite"/>
    </source>
</evidence>
<name>A0A7S2IS70_9EUKA</name>
<feature type="chain" id="PRO_5031152093" evidence="2">
    <location>
        <begin position="24"/>
        <end position="100"/>
    </location>
</feature>
<proteinExistence type="predicted"/>
<evidence type="ECO:0000256" key="2">
    <source>
        <dbReference type="SAM" id="SignalP"/>
    </source>
</evidence>
<reference evidence="3" key="1">
    <citation type="submission" date="2021-01" db="EMBL/GenBank/DDBJ databases">
        <authorList>
            <person name="Corre E."/>
            <person name="Pelletier E."/>
            <person name="Niang G."/>
            <person name="Scheremetjew M."/>
            <person name="Finn R."/>
            <person name="Kale V."/>
            <person name="Holt S."/>
            <person name="Cochrane G."/>
            <person name="Meng A."/>
            <person name="Brown T."/>
            <person name="Cohen L."/>
        </authorList>
    </citation>
    <scope>NUCLEOTIDE SEQUENCE</scope>
    <source>
        <strain evidence="3">UTEX LB 985</strain>
    </source>
</reference>
<dbReference type="AlphaFoldDB" id="A0A7S2IS70"/>
<feature type="region of interest" description="Disordered" evidence="1">
    <location>
        <begin position="20"/>
        <end position="41"/>
    </location>
</feature>
<gene>
    <name evidence="3" type="ORF">CBRE1094_LOCUS36759</name>
</gene>
<keyword evidence="2" id="KW-0732">Signal</keyword>
<accession>A0A7S2IS70</accession>
<organism evidence="3">
    <name type="scientific">Haptolina brevifila</name>
    <dbReference type="NCBI Taxonomy" id="156173"/>
    <lineage>
        <taxon>Eukaryota</taxon>
        <taxon>Haptista</taxon>
        <taxon>Haptophyta</taxon>
        <taxon>Prymnesiophyceae</taxon>
        <taxon>Prymnesiales</taxon>
        <taxon>Prymnesiaceae</taxon>
        <taxon>Haptolina</taxon>
    </lineage>
</organism>
<protein>
    <submittedName>
        <fullName evidence="3">Uncharacterized protein</fullName>
    </submittedName>
</protein>
<dbReference type="EMBL" id="HBGU01067425">
    <property type="protein sequence ID" value="CAD9527551.1"/>
    <property type="molecule type" value="Transcribed_RNA"/>
</dbReference>
<feature type="signal peptide" evidence="2">
    <location>
        <begin position="1"/>
        <end position="23"/>
    </location>
</feature>
<evidence type="ECO:0000313" key="3">
    <source>
        <dbReference type="EMBL" id="CAD9527551.1"/>
    </source>
</evidence>